<dbReference type="Proteomes" id="UP000018958">
    <property type="component" value="Unassembled WGS sequence"/>
</dbReference>
<evidence type="ECO:0000313" key="2">
    <source>
        <dbReference type="Proteomes" id="UP000018958"/>
    </source>
</evidence>
<comment type="caution">
    <text evidence="1">The sequence shown here is derived from an EMBL/GenBank/DDBJ whole genome shotgun (WGS) entry which is preliminary data.</text>
</comment>
<organism evidence="1 2">
    <name type="scientific">Phytophthora nicotianae CJ01A1</name>
    <dbReference type="NCBI Taxonomy" id="1317063"/>
    <lineage>
        <taxon>Eukaryota</taxon>
        <taxon>Sar</taxon>
        <taxon>Stramenopiles</taxon>
        <taxon>Oomycota</taxon>
        <taxon>Peronosporomycetes</taxon>
        <taxon>Peronosporales</taxon>
        <taxon>Peronosporaceae</taxon>
        <taxon>Phytophthora</taxon>
    </lineage>
</organism>
<sequence>MPNYTWKFIRFSSTEADMEDFIDIQKRRLKVKNQLERCQVCSPNGNQHKMRYVIYKCNSTSCSESASSLQGCNWFVKVLFCQETLKSNIFQSGVHLSTKSSPKTYGISLGMQRFNRERASAGEKPSRVMNEMLLHFRLESADPKELLPRVQTRVRNHRKHILNDNDFVNEMEDLIQKNRYSSGLGDNVAFAFGYAVSSIGEPKLGKGSDDSPLVVGFATKNANPPTQYANSYMTHHDAAFKLNTSGFPVIAVGKRIVFRHIYRIHYARDGVEKKQCTKEAIADWNKDRDLKEFGSYFLEQWLTGRFNLWQCVETPMGMAKKNNPIENFNGQFKQQYTQRRLLRLNTLFEKLLECCSLKSILSITFKTTTRASVETLRAYRKLSTQNSFCITLVPETMINVHSGRLYNVYQRYSRSTLSNKPSEAEEQSAVEHDFEAESQPPIGWFVHPNF</sequence>
<name>W2VPK2_PHYNI</name>
<proteinExistence type="predicted"/>
<protein>
    <submittedName>
        <fullName evidence="1">Uncharacterized protein</fullName>
    </submittedName>
</protein>
<dbReference type="OrthoDB" id="116498at2759"/>
<dbReference type="AlphaFoldDB" id="W2VPK2"/>
<gene>
    <name evidence="1" type="ORF">F441_22462</name>
</gene>
<dbReference type="EMBL" id="ANIX01004705">
    <property type="protein sequence ID" value="ETP00116.1"/>
    <property type="molecule type" value="Genomic_DNA"/>
</dbReference>
<accession>W2VPK2</accession>
<evidence type="ECO:0000313" key="1">
    <source>
        <dbReference type="EMBL" id="ETP00116.1"/>
    </source>
</evidence>
<reference evidence="1 2" key="1">
    <citation type="submission" date="2013-11" db="EMBL/GenBank/DDBJ databases">
        <title>The Genome Sequence of Phytophthora parasitica CJ01A1.</title>
        <authorList>
            <consortium name="The Broad Institute Genomics Platform"/>
            <person name="Russ C."/>
            <person name="Tyler B."/>
            <person name="Panabieres F."/>
            <person name="Shan W."/>
            <person name="Tripathy S."/>
            <person name="Grunwald N."/>
            <person name="Machado M."/>
            <person name="Johnson C.S."/>
            <person name="Walker B."/>
            <person name="Young S.K."/>
            <person name="Zeng Q."/>
            <person name="Gargeya S."/>
            <person name="Fitzgerald M."/>
            <person name="Haas B."/>
            <person name="Abouelleil A."/>
            <person name="Allen A.W."/>
            <person name="Alvarado L."/>
            <person name="Arachchi H.M."/>
            <person name="Berlin A.M."/>
            <person name="Chapman S.B."/>
            <person name="Gainer-Dewar J."/>
            <person name="Goldberg J."/>
            <person name="Griggs A."/>
            <person name="Gujja S."/>
            <person name="Hansen M."/>
            <person name="Howarth C."/>
            <person name="Imamovic A."/>
            <person name="Ireland A."/>
            <person name="Larimer J."/>
            <person name="McCowan C."/>
            <person name="Murphy C."/>
            <person name="Pearson M."/>
            <person name="Poon T.W."/>
            <person name="Priest M."/>
            <person name="Roberts A."/>
            <person name="Saif S."/>
            <person name="Shea T."/>
            <person name="Sisk P."/>
            <person name="Sykes S."/>
            <person name="Wortman J."/>
            <person name="Nusbaum C."/>
            <person name="Birren B."/>
        </authorList>
    </citation>
    <scope>NUCLEOTIDE SEQUENCE [LARGE SCALE GENOMIC DNA]</scope>
    <source>
        <strain evidence="1 2">CJ01A1</strain>
    </source>
</reference>